<dbReference type="STRING" id="754436.JCM19237_274"/>
<feature type="domain" description="Plasmid segregation protein ParM/StbA N-terminal" evidence="1">
    <location>
        <begin position="18"/>
        <end position="124"/>
    </location>
</feature>
<accession>A0A090R1B2</accession>
<organism evidence="2 3">
    <name type="scientific">Photobacterium aphoticum</name>
    <dbReference type="NCBI Taxonomy" id="754436"/>
    <lineage>
        <taxon>Bacteria</taxon>
        <taxon>Pseudomonadati</taxon>
        <taxon>Pseudomonadota</taxon>
        <taxon>Gammaproteobacteria</taxon>
        <taxon>Vibrionales</taxon>
        <taxon>Vibrionaceae</taxon>
        <taxon>Photobacterium</taxon>
    </lineage>
</organism>
<evidence type="ECO:0000259" key="1">
    <source>
        <dbReference type="Pfam" id="PF06406"/>
    </source>
</evidence>
<comment type="caution">
    <text evidence="2">The sequence shown here is derived from an EMBL/GenBank/DDBJ whole genome shotgun (WGS) entry which is preliminary data.</text>
</comment>
<sequence length="143" mass="15419">MSDKKALEQGKVVPFLFAIDDGSGNMEIHFEDAKGNVFESKSASCVVEAVLADLAGGISNNAWETEGKQYTVAKSHTDAMDTCSAKYQLSPANRVLVHNAIAETGVGSQPVYLGVTLPTEQFYTVVLALSLTMSVLSRRKRTF</sequence>
<evidence type="ECO:0000313" key="3">
    <source>
        <dbReference type="Proteomes" id="UP000029227"/>
    </source>
</evidence>
<dbReference type="Pfam" id="PF06406">
    <property type="entry name" value="StbA_N"/>
    <property type="match status" value="1"/>
</dbReference>
<dbReference type="Proteomes" id="UP000029227">
    <property type="component" value="Unassembled WGS sequence"/>
</dbReference>
<name>A0A090R1B2_9GAMM</name>
<reference evidence="2 3" key="1">
    <citation type="journal article" date="2014" name="Genome Announc.">
        <title>Draft Genome Sequences of Two Vibrionaceae Species, Vibrio ponticus C121 and Photobacterium aphoticum C119, Isolated as Coral Reef Microbiota.</title>
        <authorList>
            <person name="Al-saari N."/>
            <person name="Meirelles P.M."/>
            <person name="Mino S."/>
            <person name="Suda W."/>
            <person name="Oshima K."/>
            <person name="Hattori M."/>
            <person name="Ohkuma M."/>
            <person name="Thompson F.L."/>
            <person name="Gomez-Gil B."/>
            <person name="Sawabe T."/>
            <person name="Sawabe T."/>
        </authorList>
    </citation>
    <scope>NUCLEOTIDE SEQUENCE [LARGE SCALE GENOMIC DNA]</scope>
    <source>
        <strain evidence="2 3">JCM 19237</strain>
    </source>
</reference>
<dbReference type="AlphaFoldDB" id="A0A090R1B2"/>
<dbReference type="SUPFAM" id="SSF53067">
    <property type="entry name" value="Actin-like ATPase domain"/>
    <property type="match status" value="1"/>
</dbReference>
<proteinExistence type="predicted"/>
<dbReference type="Gene3D" id="3.30.420.40">
    <property type="match status" value="1"/>
</dbReference>
<gene>
    <name evidence="2" type="ORF">JCM19237_274</name>
</gene>
<dbReference type="InterPro" id="IPR043129">
    <property type="entry name" value="ATPase_NBD"/>
</dbReference>
<dbReference type="EMBL" id="BBMN01000020">
    <property type="protein sequence ID" value="GAL07894.1"/>
    <property type="molecule type" value="Genomic_DNA"/>
</dbReference>
<protein>
    <recommendedName>
        <fullName evidence="1">Plasmid segregation protein ParM/StbA N-terminal domain-containing protein</fullName>
    </recommendedName>
</protein>
<dbReference type="InterPro" id="IPR009440">
    <property type="entry name" value="ParM/StbA_N"/>
</dbReference>
<evidence type="ECO:0000313" key="2">
    <source>
        <dbReference type="EMBL" id="GAL07894.1"/>
    </source>
</evidence>